<evidence type="ECO:0000313" key="3">
    <source>
        <dbReference type="Proteomes" id="UP000214973"/>
    </source>
</evidence>
<dbReference type="Proteomes" id="UP000214973">
    <property type="component" value="Chromosome 1"/>
</dbReference>
<feature type="transmembrane region" description="Helical" evidence="1">
    <location>
        <begin position="203"/>
        <end position="224"/>
    </location>
</feature>
<dbReference type="EMBL" id="LT906470">
    <property type="protein sequence ID" value="SNV57039.1"/>
    <property type="molecule type" value="Genomic_DNA"/>
</dbReference>
<dbReference type="AlphaFoldDB" id="A0A239YD15"/>
<keyword evidence="1" id="KW-1133">Transmembrane helix</keyword>
<sequence length="226" mass="24805">MLAGLTEFAYRLLSPIEDKNARIYRYDTVYGQLAAMLVLALICYQFTIVGDSVYMEAIRSFIRNSTIFLKLQIIPLPLLSHHDLGCFVNRLCSQQDFWNLSHLLWVVVKALIMSIVVGGYALARERTFYVRTVVTGVLHIMAVSQLVIALITLTLGVLLVLATLPIGVQIIMGISLVSLCVLSLMLLFNVVGRIIGACVSGSVFEGVAVMVGAAIICSIFEGIYTL</sequence>
<proteinExistence type="predicted"/>
<reference evidence="2 3" key="1">
    <citation type="submission" date="2017-06" db="EMBL/GenBank/DDBJ databases">
        <authorList>
            <consortium name="Pathogen Informatics"/>
        </authorList>
    </citation>
    <scope>NUCLEOTIDE SEQUENCE [LARGE SCALE GENOMIC DNA]</scope>
    <source>
        <strain evidence="2 3">NCTC12018</strain>
    </source>
</reference>
<evidence type="ECO:0000313" key="2">
    <source>
        <dbReference type="EMBL" id="SNV57039.1"/>
    </source>
</evidence>
<feature type="transmembrane region" description="Helical" evidence="1">
    <location>
        <begin position="29"/>
        <end position="49"/>
    </location>
</feature>
<evidence type="ECO:0000256" key="1">
    <source>
        <dbReference type="SAM" id="Phobius"/>
    </source>
</evidence>
<feature type="transmembrane region" description="Helical" evidence="1">
    <location>
        <begin position="135"/>
        <end position="164"/>
    </location>
</feature>
<keyword evidence="3" id="KW-1185">Reference proteome</keyword>
<keyword evidence="1" id="KW-0812">Transmembrane</keyword>
<organism evidence="2 3">
    <name type="scientific">Veillonella rodentium</name>
    <dbReference type="NCBI Taxonomy" id="248315"/>
    <lineage>
        <taxon>Bacteria</taxon>
        <taxon>Bacillati</taxon>
        <taxon>Bacillota</taxon>
        <taxon>Negativicutes</taxon>
        <taxon>Veillonellales</taxon>
        <taxon>Veillonellaceae</taxon>
        <taxon>Veillonella</taxon>
    </lineage>
</organism>
<protein>
    <submittedName>
        <fullName evidence="2">Uncharacterized protein</fullName>
    </submittedName>
</protein>
<name>A0A239YD15_9FIRM</name>
<feature type="transmembrane region" description="Helical" evidence="1">
    <location>
        <begin position="170"/>
        <end position="191"/>
    </location>
</feature>
<gene>
    <name evidence="2" type="ORF">SAMEA44547418_00263</name>
</gene>
<feature type="transmembrane region" description="Helical" evidence="1">
    <location>
        <begin position="100"/>
        <end position="123"/>
    </location>
</feature>
<keyword evidence="1" id="KW-0472">Membrane</keyword>
<dbReference type="RefSeq" id="WP_231968347.1">
    <property type="nucleotide sequence ID" value="NZ_LT906470.1"/>
</dbReference>
<accession>A0A239YD15</accession>
<dbReference type="KEGG" id="vrm:44547418_00263"/>